<dbReference type="SUPFAM" id="SSF52058">
    <property type="entry name" value="L domain-like"/>
    <property type="match status" value="1"/>
</dbReference>
<keyword evidence="10" id="KW-0325">Glycoprotein</keyword>
<keyword evidence="7" id="KW-1133">Transmembrane helix</keyword>
<evidence type="ECO:0000256" key="6">
    <source>
        <dbReference type="ARBA" id="ARBA00022737"/>
    </source>
</evidence>
<keyword evidence="8" id="KW-0472">Membrane</keyword>
<keyword evidence="6" id="KW-0677">Repeat</keyword>
<dbReference type="InterPro" id="IPR001611">
    <property type="entry name" value="Leu-rich_rpt"/>
</dbReference>
<evidence type="ECO:0000256" key="5">
    <source>
        <dbReference type="ARBA" id="ARBA00022692"/>
    </source>
</evidence>
<reference evidence="11 12" key="1">
    <citation type="journal article" date="2021" name="BMC Genomics">
        <title>Datura genome reveals duplications of psychoactive alkaloid biosynthetic genes and high mutation rate following tissue culture.</title>
        <authorList>
            <person name="Rajewski A."/>
            <person name="Carter-House D."/>
            <person name="Stajich J."/>
            <person name="Litt A."/>
        </authorList>
    </citation>
    <scope>NUCLEOTIDE SEQUENCE [LARGE SCALE GENOMIC DNA]</scope>
    <source>
        <strain evidence="11">AR-01</strain>
    </source>
</reference>
<evidence type="ECO:0000256" key="1">
    <source>
        <dbReference type="ARBA" id="ARBA00004251"/>
    </source>
</evidence>
<evidence type="ECO:0000256" key="9">
    <source>
        <dbReference type="ARBA" id="ARBA00023170"/>
    </source>
</evidence>
<keyword evidence="5" id="KW-0812">Transmembrane</keyword>
<evidence type="ECO:0000256" key="4">
    <source>
        <dbReference type="ARBA" id="ARBA00022614"/>
    </source>
</evidence>
<comment type="caution">
    <text evidence="11">The sequence shown here is derived from an EMBL/GenBank/DDBJ whole genome shotgun (WGS) entry which is preliminary data.</text>
</comment>
<organism evidence="11 12">
    <name type="scientific">Datura stramonium</name>
    <name type="common">Jimsonweed</name>
    <name type="synonym">Common thornapple</name>
    <dbReference type="NCBI Taxonomy" id="4076"/>
    <lineage>
        <taxon>Eukaryota</taxon>
        <taxon>Viridiplantae</taxon>
        <taxon>Streptophyta</taxon>
        <taxon>Embryophyta</taxon>
        <taxon>Tracheophyta</taxon>
        <taxon>Spermatophyta</taxon>
        <taxon>Magnoliopsida</taxon>
        <taxon>eudicotyledons</taxon>
        <taxon>Gunneridae</taxon>
        <taxon>Pentapetalae</taxon>
        <taxon>asterids</taxon>
        <taxon>lamiids</taxon>
        <taxon>Solanales</taxon>
        <taxon>Solanaceae</taxon>
        <taxon>Solanoideae</taxon>
        <taxon>Datureae</taxon>
        <taxon>Datura</taxon>
    </lineage>
</organism>
<dbReference type="PANTHER" id="PTHR27004">
    <property type="entry name" value="RECEPTOR-LIKE PROTEIN 12 ISOFORM X1"/>
    <property type="match status" value="1"/>
</dbReference>
<evidence type="ECO:0000256" key="7">
    <source>
        <dbReference type="ARBA" id="ARBA00022989"/>
    </source>
</evidence>
<comment type="similarity">
    <text evidence="2">Belongs to the RLP family.</text>
</comment>
<dbReference type="InterPro" id="IPR032675">
    <property type="entry name" value="LRR_dom_sf"/>
</dbReference>
<keyword evidence="3" id="KW-1003">Cell membrane</keyword>
<protein>
    <submittedName>
        <fullName evidence="11">Uncharacterized protein</fullName>
    </submittedName>
</protein>
<evidence type="ECO:0000256" key="3">
    <source>
        <dbReference type="ARBA" id="ARBA00022475"/>
    </source>
</evidence>
<dbReference type="PANTHER" id="PTHR27004:SF412">
    <property type="entry name" value="RECEPTOR-LIKE PROTEIN 12"/>
    <property type="match status" value="1"/>
</dbReference>
<accession>A0ABS8ST72</accession>
<feature type="non-terminal residue" evidence="11">
    <location>
        <position position="131"/>
    </location>
</feature>
<evidence type="ECO:0000256" key="10">
    <source>
        <dbReference type="ARBA" id="ARBA00023180"/>
    </source>
</evidence>
<keyword evidence="9" id="KW-0675">Receptor</keyword>
<dbReference type="Pfam" id="PF00560">
    <property type="entry name" value="LRR_1"/>
    <property type="match status" value="2"/>
</dbReference>
<dbReference type="EMBL" id="JACEIK010000784">
    <property type="protein sequence ID" value="MCD7462172.1"/>
    <property type="molecule type" value="Genomic_DNA"/>
</dbReference>
<proteinExistence type="inferred from homology"/>
<sequence length="131" mass="15136">MIKCETHKGDIGYMEKTFNSFYVRYEDSVRLVIKGNDIELERITTIMTTIDLSNNHFEGMIPKPIEDLGSLWLLNLFCNNLKGDILMEPGQLNMLDTLDLSWNWFTGKIPRIKFLGVLNLSQYLLVGLIPH</sequence>
<keyword evidence="4" id="KW-0433">Leucine-rich repeat</keyword>
<comment type="subcellular location">
    <subcellularLocation>
        <location evidence="1">Cell membrane</location>
        <topology evidence="1">Single-pass type I membrane protein</topology>
    </subcellularLocation>
</comment>
<name>A0ABS8ST72_DATST</name>
<evidence type="ECO:0000313" key="12">
    <source>
        <dbReference type="Proteomes" id="UP000823775"/>
    </source>
</evidence>
<evidence type="ECO:0000256" key="2">
    <source>
        <dbReference type="ARBA" id="ARBA00009592"/>
    </source>
</evidence>
<dbReference type="Proteomes" id="UP000823775">
    <property type="component" value="Unassembled WGS sequence"/>
</dbReference>
<evidence type="ECO:0000313" key="11">
    <source>
        <dbReference type="EMBL" id="MCD7462172.1"/>
    </source>
</evidence>
<gene>
    <name evidence="11" type="ORF">HAX54_047919</name>
</gene>
<evidence type="ECO:0000256" key="8">
    <source>
        <dbReference type="ARBA" id="ARBA00023136"/>
    </source>
</evidence>
<dbReference type="Gene3D" id="3.80.10.10">
    <property type="entry name" value="Ribonuclease Inhibitor"/>
    <property type="match status" value="1"/>
</dbReference>
<keyword evidence="12" id="KW-1185">Reference proteome</keyword>